<dbReference type="EMBL" id="CP012074">
    <property type="protein sequence ID" value="AKU68856.1"/>
    <property type="molecule type" value="Genomic_DNA"/>
</dbReference>
<dbReference type="AlphaFoldDB" id="A0A0K1NJJ7"/>
<dbReference type="InterPro" id="IPR039498">
    <property type="entry name" value="NTP_transf_5"/>
</dbReference>
<dbReference type="Pfam" id="PF14907">
    <property type="entry name" value="NTP_transf_5"/>
    <property type="match status" value="1"/>
</dbReference>
<evidence type="ECO:0000313" key="1">
    <source>
        <dbReference type="EMBL" id="AKU68856.1"/>
    </source>
</evidence>
<organism evidence="1 2">
    <name type="scientific">Prevotella fusca JCM 17724</name>
    <dbReference type="NCBI Taxonomy" id="1236517"/>
    <lineage>
        <taxon>Bacteria</taxon>
        <taxon>Pseudomonadati</taxon>
        <taxon>Bacteroidota</taxon>
        <taxon>Bacteroidia</taxon>
        <taxon>Bacteroidales</taxon>
        <taxon>Prevotellaceae</taxon>
        <taxon>Prevotella</taxon>
    </lineage>
</organism>
<accession>A0A0K1NJJ7</accession>
<sequence length="372" mass="42814">MIDMQSPPYSLFLSLLKSELWQTPLELSLTHTEFLSVYELASKQTMLGVIADSLIRNNVHLEREDVLKLLAIRSRIAASNKAVNKELVSLCGIFDDNGINAIVVKGQTIGRYYPNPLARTPGDIDFYCDKDNLLKVMSALERTWGVHTEGKPTEQHYDLVHNSIILELHHCLMRFASVKSQKIWNEIFQSLTPTYVEVDGCSVPTLEPTLNVLYTFLHLYHHLIELGVGLRQFSDVAILLKTHHDVIDKKQLYDWLDALDFRKAFEAVQLILVKVLGMDEKYVLSPLSFDRESLQAMNQFMDVVWFGGNFGFHGHNRSFRFKAQYFLVTTYRKLQLYYRFYRFSPREIKASVFSSIPRKALLALKGDLNGIT</sequence>
<gene>
    <name evidence="1" type="ORF">ADJ77_03215</name>
</gene>
<reference evidence="1 2" key="1">
    <citation type="submission" date="2015-07" db="EMBL/GenBank/DDBJ databases">
        <authorList>
            <person name="Noorani M."/>
        </authorList>
    </citation>
    <scope>NUCLEOTIDE SEQUENCE [LARGE SCALE GENOMIC DNA]</scope>
    <source>
        <strain evidence="1 2">W1435</strain>
    </source>
</reference>
<evidence type="ECO:0000313" key="2">
    <source>
        <dbReference type="Proteomes" id="UP000060345"/>
    </source>
</evidence>
<evidence type="ECO:0008006" key="3">
    <source>
        <dbReference type="Google" id="ProtNLM"/>
    </source>
</evidence>
<dbReference type="eggNOG" id="ENOG502ZH71">
    <property type="taxonomic scope" value="Bacteria"/>
</dbReference>
<dbReference type="Gene3D" id="3.30.460.40">
    <property type="match status" value="1"/>
</dbReference>
<protein>
    <recommendedName>
        <fullName evidence="3">Nucleotidyltransferase</fullName>
    </recommendedName>
</protein>
<dbReference type="KEGG" id="pfus:ADJ77_03215"/>
<proteinExistence type="predicted"/>
<dbReference type="STRING" id="1236517.ADJ77_03215"/>
<dbReference type="Proteomes" id="UP000060345">
    <property type="component" value="Chromosome 1"/>
</dbReference>
<name>A0A0K1NJJ7_9BACT</name>